<feature type="domain" description="Helicase C-terminal" evidence="1">
    <location>
        <begin position="5"/>
        <end position="54"/>
    </location>
</feature>
<reference evidence="2" key="2">
    <citation type="journal article" date="2015" name="Data Brief">
        <title>Shoot transcriptome of the giant reed, Arundo donax.</title>
        <authorList>
            <person name="Barrero R.A."/>
            <person name="Guerrero F.D."/>
            <person name="Moolhuijzen P."/>
            <person name="Goolsby J.A."/>
            <person name="Tidwell J."/>
            <person name="Bellgard S.E."/>
            <person name="Bellgard M.I."/>
        </authorList>
    </citation>
    <scope>NUCLEOTIDE SEQUENCE</scope>
    <source>
        <tissue evidence="2">Shoot tissue taken approximately 20 cm above the soil surface</tissue>
    </source>
</reference>
<organism evidence="2">
    <name type="scientific">Arundo donax</name>
    <name type="common">Giant reed</name>
    <name type="synonym">Donax arundinaceus</name>
    <dbReference type="NCBI Taxonomy" id="35708"/>
    <lineage>
        <taxon>Eukaryota</taxon>
        <taxon>Viridiplantae</taxon>
        <taxon>Streptophyta</taxon>
        <taxon>Embryophyta</taxon>
        <taxon>Tracheophyta</taxon>
        <taxon>Spermatophyta</taxon>
        <taxon>Magnoliopsida</taxon>
        <taxon>Liliopsida</taxon>
        <taxon>Poales</taxon>
        <taxon>Poaceae</taxon>
        <taxon>PACMAD clade</taxon>
        <taxon>Arundinoideae</taxon>
        <taxon>Arundineae</taxon>
        <taxon>Arundo</taxon>
    </lineage>
</organism>
<dbReference type="Pfam" id="PF00271">
    <property type="entry name" value="Helicase_C"/>
    <property type="match status" value="1"/>
</dbReference>
<dbReference type="SUPFAM" id="SSF52540">
    <property type="entry name" value="P-loop containing nucleoside triphosphate hydrolases"/>
    <property type="match status" value="1"/>
</dbReference>
<dbReference type="InterPro" id="IPR001650">
    <property type="entry name" value="Helicase_C-like"/>
</dbReference>
<sequence>MLGPLIKEHANGGKCIVFTQTKREADRLAYVMGRSYQCQALHGDISQNQRERTLRIS</sequence>
<dbReference type="EMBL" id="GBRH01283527">
    <property type="protein sequence ID" value="JAD14368.1"/>
    <property type="molecule type" value="Transcribed_RNA"/>
</dbReference>
<evidence type="ECO:0000259" key="1">
    <source>
        <dbReference type="Pfam" id="PF00271"/>
    </source>
</evidence>
<accession>A0A0A8XP60</accession>
<dbReference type="AlphaFoldDB" id="A0A0A8XP60"/>
<dbReference type="Gene3D" id="3.40.50.300">
    <property type="entry name" value="P-loop containing nucleotide triphosphate hydrolases"/>
    <property type="match status" value="1"/>
</dbReference>
<name>A0A0A8XP60_ARUDO</name>
<proteinExistence type="predicted"/>
<dbReference type="InterPro" id="IPR027417">
    <property type="entry name" value="P-loop_NTPase"/>
</dbReference>
<protein>
    <recommendedName>
        <fullName evidence="1">Helicase C-terminal domain-containing protein</fullName>
    </recommendedName>
</protein>
<evidence type="ECO:0000313" key="2">
    <source>
        <dbReference type="EMBL" id="JAD14368.1"/>
    </source>
</evidence>
<reference evidence="2" key="1">
    <citation type="submission" date="2014-09" db="EMBL/GenBank/DDBJ databases">
        <authorList>
            <person name="Magalhaes I.L.F."/>
            <person name="Oliveira U."/>
            <person name="Santos F.R."/>
            <person name="Vidigal T.H.D.A."/>
            <person name="Brescovit A.D."/>
            <person name="Santos A.J."/>
        </authorList>
    </citation>
    <scope>NUCLEOTIDE SEQUENCE</scope>
    <source>
        <tissue evidence="2">Shoot tissue taken approximately 20 cm above the soil surface</tissue>
    </source>
</reference>